<evidence type="ECO:0000313" key="11">
    <source>
        <dbReference type="Proteomes" id="UP000472275"/>
    </source>
</evidence>
<feature type="transmembrane region" description="Helical" evidence="8">
    <location>
        <begin position="82"/>
        <end position="104"/>
    </location>
</feature>
<evidence type="ECO:0000256" key="7">
    <source>
        <dbReference type="ARBA" id="ARBA00023136"/>
    </source>
</evidence>
<evidence type="ECO:0000256" key="5">
    <source>
        <dbReference type="ARBA" id="ARBA00022949"/>
    </source>
</evidence>
<comment type="similarity">
    <text evidence="1 8">Belongs to the claudin family.</text>
</comment>
<dbReference type="InterPro" id="IPR017974">
    <property type="entry name" value="Claudin_CS"/>
</dbReference>
<reference evidence="10" key="1">
    <citation type="submission" date="2025-08" db="UniProtKB">
        <authorList>
            <consortium name="Ensembl"/>
        </authorList>
    </citation>
    <scope>IDENTIFICATION</scope>
</reference>
<keyword evidence="9" id="KW-0732">Signal</keyword>
<dbReference type="Proteomes" id="UP000472275">
    <property type="component" value="Unassembled WGS sequence"/>
</dbReference>
<evidence type="ECO:0000313" key="10">
    <source>
        <dbReference type="Ensembl" id="ENSACCP00020019001.1"/>
    </source>
</evidence>
<dbReference type="InParanoid" id="A0A663F592"/>
<dbReference type="PROSITE" id="PS01346">
    <property type="entry name" value="CLAUDIN"/>
    <property type="match status" value="1"/>
</dbReference>
<keyword evidence="2 8" id="KW-0796">Tight junction</keyword>
<proteinExistence type="inferred from homology"/>
<feature type="chain" id="PRO_5025532813" description="Claudin" evidence="9">
    <location>
        <begin position="25"/>
        <end position="146"/>
    </location>
</feature>
<evidence type="ECO:0000256" key="8">
    <source>
        <dbReference type="RuleBase" id="RU060637"/>
    </source>
</evidence>
<dbReference type="GO" id="GO:0016323">
    <property type="term" value="C:basolateral plasma membrane"/>
    <property type="evidence" value="ECO:0007669"/>
    <property type="project" value="Ensembl"/>
</dbReference>
<comment type="caution">
    <text evidence="8">Lacks conserved residue(s) required for the propagation of feature annotation.</text>
</comment>
<comment type="function">
    <text evidence="8">Claudins function as major constituents of the tight junction complexes that regulate the permeability of epithelia.</text>
</comment>
<keyword evidence="7 8" id="KW-0472">Membrane</keyword>
<feature type="signal peptide" evidence="9">
    <location>
        <begin position="1"/>
        <end position="24"/>
    </location>
</feature>
<keyword evidence="3 8" id="KW-1003">Cell membrane</keyword>
<comment type="subcellular location">
    <subcellularLocation>
        <location evidence="8">Cell junction</location>
        <location evidence="8">Tight junction</location>
    </subcellularLocation>
    <subcellularLocation>
        <location evidence="8">Cell membrane</location>
        <topology evidence="8">Multi-pass membrane protein</topology>
    </subcellularLocation>
</comment>
<keyword evidence="5 8" id="KW-0965">Cell junction</keyword>
<dbReference type="InterPro" id="IPR004031">
    <property type="entry name" value="PMP22/EMP/MP20/Claudin"/>
</dbReference>
<dbReference type="GO" id="GO:0005198">
    <property type="term" value="F:structural molecule activity"/>
    <property type="evidence" value="ECO:0007669"/>
    <property type="project" value="InterPro"/>
</dbReference>
<dbReference type="GO" id="GO:0016327">
    <property type="term" value="C:apicolateral plasma membrane"/>
    <property type="evidence" value="ECO:0007669"/>
    <property type="project" value="Ensembl"/>
</dbReference>
<dbReference type="Ensembl" id="ENSACCT00020019834.1">
    <property type="protein sequence ID" value="ENSACCP00020019001.1"/>
    <property type="gene ID" value="ENSACCG00020013066.1"/>
</dbReference>
<evidence type="ECO:0000256" key="6">
    <source>
        <dbReference type="ARBA" id="ARBA00022989"/>
    </source>
</evidence>
<dbReference type="GO" id="GO:0005923">
    <property type="term" value="C:bicellular tight junction"/>
    <property type="evidence" value="ECO:0007669"/>
    <property type="project" value="UniProtKB-SubCell"/>
</dbReference>
<keyword evidence="11" id="KW-1185">Reference proteome</keyword>
<dbReference type="GO" id="GO:0016328">
    <property type="term" value="C:lateral plasma membrane"/>
    <property type="evidence" value="ECO:0007669"/>
    <property type="project" value="Ensembl"/>
</dbReference>
<evidence type="ECO:0000256" key="4">
    <source>
        <dbReference type="ARBA" id="ARBA00022692"/>
    </source>
</evidence>
<evidence type="ECO:0000256" key="3">
    <source>
        <dbReference type="ARBA" id="ARBA00022475"/>
    </source>
</evidence>
<sequence>MAHGGLQVLGLVLSLAGWGALVAAAVLPQWQMSSFAGDTIITAVVTYQGLWMSCASQSTGQLQCKSYDSILALPGYIQVTRALMVVAGVLGPLAMGVAVMGMKCTRCGGDDPRRKAGMAAAGGGLFLLSGSSSAPPSSWAGGGLPW</sequence>
<dbReference type="PRINTS" id="PR01077">
    <property type="entry name" value="CLAUDIN"/>
</dbReference>
<keyword evidence="4 8" id="KW-0812">Transmembrane</keyword>
<organism evidence="10 11">
    <name type="scientific">Aquila chrysaetos chrysaetos</name>
    <dbReference type="NCBI Taxonomy" id="223781"/>
    <lineage>
        <taxon>Eukaryota</taxon>
        <taxon>Metazoa</taxon>
        <taxon>Chordata</taxon>
        <taxon>Craniata</taxon>
        <taxon>Vertebrata</taxon>
        <taxon>Euteleostomi</taxon>
        <taxon>Archelosauria</taxon>
        <taxon>Archosauria</taxon>
        <taxon>Dinosauria</taxon>
        <taxon>Saurischia</taxon>
        <taxon>Theropoda</taxon>
        <taxon>Coelurosauria</taxon>
        <taxon>Aves</taxon>
        <taxon>Neognathae</taxon>
        <taxon>Neoaves</taxon>
        <taxon>Telluraves</taxon>
        <taxon>Accipitrimorphae</taxon>
        <taxon>Accipitriformes</taxon>
        <taxon>Accipitridae</taxon>
        <taxon>Accipitrinae</taxon>
        <taxon>Aquila</taxon>
    </lineage>
</organism>
<dbReference type="Gene3D" id="1.20.140.150">
    <property type="match status" value="1"/>
</dbReference>
<gene>
    <name evidence="10" type="primary">CLDN7</name>
</gene>
<dbReference type="PANTHER" id="PTHR12002">
    <property type="entry name" value="CLAUDIN"/>
    <property type="match status" value="1"/>
</dbReference>
<accession>A0A663F592</accession>
<keyword evidence="6 8" id="KW-1133">Transmembrane helix</keyword>
<reference evidence="10" key="2">
    <citation type="submission" date="2025-09" db="UniProtKB">
        <authorList>
            <consortium name="Ensembl"/>
        </authorList>
    </citation>
    <scope>IDENTIFICATION</scope>
</reference>
<dbReference type="InterPro" id="IPR006187">
    <property type="entry name" value="Claudin"/>
</dbReference>
<protein>
    <recommendedName>
        <fullName evidence="8">Claudin</fullName>
    </recommendedName>
</protein>
<dbReference type="Pfam" id="PF00822">
    <property type="entry name" value="PMP22_Claudin"/>
    <property type="match status" value="1"/>
</dbReference>
<name>A0A663F592_AQUCH</name>
<dbReference type="GeneTree" id="ENSGT00940000160672"/>
<dbReference type="AlphaFoldDB" id="A0A663F592"/>
<evidence type="ECO:0000256" key="1">
    <source>
        <dbReference type="ARBA" id="ARBA00008295"/>
    </source>
</evidence>
<evidence type="ECO:0000256" key="2">
    <source>
        <dbReference type="ARBA" id="ARBA00022427"/>
    </source>
</evidence>
<evidence type="ECO:0000256" key="9">
    <source>
        <dbReference type="SAM" id="SignalP"/>
    </source>
</evidence>